<dbReference type="EMBL" id="GIIL01005387">
    <property type="protein sequence ID" value="NOV49113.1"/>
    <property type="molecule type" value="Transcribed_RNA"/>
</dbReference>
<accession>A0A6M2DSJ1</accession>
<evidence type="ECO:0000313" key="2">
    <source>
        <dbReference type="EMBL" id="NOV49113.1"/>
    </source>
</evidence>
<sequence>MDMFEFLRGFFRYPNNRFNDERGPPSNSFRNPIWSNDDDDDADDELHSDSRNGLNFGFNIFSSPLEMQRYFEQQMNQLIRSFHSGMSDSLFFEGMNPMFEHNIPIESWSNPGISGEQFTQKKSLRDEFLKPGYETIGENLNRRNNESDLIDSDLDGQLYGQQLDSFLKRNSPDTEVPGTSELIPYDNKPKRGIFGFNFGQSIMSKTVMRPDGSVEMHKTVRDSSGNEETTITIQKPQETYTKVIRKDSHGVITETEEVTPRLQ</sequence>
<evidence type="ECO:0000256" key="1">
    <source>
        <dbReference type="SAM" id="MobiDB-lite"/>
    </source>
</evidence>
<name>A0A6M2DSJ1_XENCH</name>
<dbReference type="GO" id="GO:0030833">
    <property type="term" value="P:regulation of actin filament polymerization"/>
    <property type="evidence" value="ECO:0007669"/>
    <property type="project" value="TreeGrafter"/>
</dbReference>
<feature type="region of interest" description="Disordered" evidence="1">
    <location>
        <begin position="21"/>
        <end position="48"/>
    </location>
</feature>
<reference evidence="2" key="1">
    <citation type="submission" date="2020-03" db="EMBL/GenBank/DDBJ databases">
        <title>Transcriptomic Profiling of the Digestive Tract of the Rat Flea, Xenopsylla cheopis, Following Blood Feeding and Infection with Yersinia pestis.</title>
        <authorList>
            <person name="Bland D.M."/>
            <person name="Martens C.A."/>
            <person name="Virtaneva K."/>
            <person name="Kanakabandi K."/>
            <person name="Long D."/>
            <person name="Rosenke R."/>
            <person name="Saturday G.A."/>
            <person name="Hoyt F.H."/>
            <person name="Bruno D.P."/>
            <person name="Ribeiro J.M.C."/>
            <person name="Hinnebusch J."/>
        </authorList>
    </citation>
    <scope>NUCLEOTIDE SEQUENCE</scope>
</reference>
<dbReference type="AlphaFoldDB" id="A0A6M2DSJ1"/>
<dbReference type="PANTHER" id="PTHR14938:SF2">
    <property type="entry name" value="HCLS1-ASSOCIATED PROTEIN X-1"/>
    <property type="match status" value="1"/>
</dbReference>
<dbReference type="GO" id="GO:0016324">
    <property type="term" value="C:apical plasma membrane"/>
    <property type="evidence" value="ECO:0007669"/>
    <property type="project" value="TreeGrafter"/>
</dbReference>
<dbReference type="GO" id="GO:0016529">
    <property type="term" value="C:sarcoplasmic reticulum"/>
    <property type="evidence" value="ECO:0007669"/>
    <property type="project" value="TreeGrafter"/>
</dbReference>
<dbReference type="InterPro" id="IPR017248">
    <property type="entry name" value="HAX-1"/>
</dbReference>
<dbReference type="GO" id="GO:0015629">
    <property type="term" value="C:actin cytoskeleton"/>
    <property type="evidence" value="ECO:0007669"/>
    <property type="project" value="TreeGrafter"/>
</dbReference>
<feature type="compositionally biased region" description="Polar residues" evidence="1">
    <location>
        <begin position="25"/>
        <end position="34"/>
    </location>
</feature>
<dbReference type="GO" id="GO:0043066">
    <property type="term" value="P:negative regulation of apoptotic process"/>
    <property type="evidence" value="ECO:0007669"/>
    <property type="project" value="InterPro"/>
</dbReference>
<dbReference type="GO" id="GO:0030136">
    <property type="term" value="C:clathrin-coated vesicle"/>
    <property type="evidence" value="ECO:0007669"/>
    <property type="project" value="TreeGrafter"/>
</dbReference>
<dbReference type="GO" id="GO:0005739">
    <property type="term" value="C:mitochondrion"/>
    <property type="evidence" value="ECO:0007669"/>
    <property type="project" value="TreeGrafter"/>
</dbReference>
<organism evidence="2">
    <name type="scientific">Xenopsylla cheopis</name>
    <name type="common">Oriental rat flea</name>
    <name type="synonym">Pulex cheopis</name>
    <dbReference type="NCBI Taxonomy" id="163159"/>
    <lineage>
        <taxon>Eukaryota</taxon>
        <taxon>Metazoa</taxon>
        <taxon>Ecdysozoa</taxon>
        <taxon>Arthropoda</taxon>
        <taxon>Hexapoda</taxon>
        <taxon>Insecta</taxon>
        <taxon>Pterygota</taxon>
        <taxon>Neoptera</taxon>
        <taxon>Endopterygota</taxon>
        <taxon>Siphonaptera</taxon>
        <taxon>Pulicidae</taxon>
        <taxon>Xenopsyllinae</taxon>
        <taxon>Xenopsylla</taxon>
    </lineage>
</organism>
<proteinExistence type="predicted"/>
<protein>
    <submittedName>
        <fullName evidence="2">Putative hcls1-associated protein</fullName>
    </submittedName>
</protein>
<dbReference type="PANTHER" id="PTHR14938">
    <property type="entry name" value="HCLS1-ASSOCIATED PROTEIN X-1"/>
    <property type="match status" value="1"/>
</dbReference>